<dbReference type="Pfam" id="PF01485">
    <property type="entry name" value="IBR"/>
    <property type="match status" value="1"/>
</dbReference>
<evidence type="ECO:0000313" key="14">
    <source>
        <dbReference type="Proteomes" id="UP001195483"/>
    </source>
</evidence>
<dbReference type="GO" id="GO:0016567">
    <property type="term" value="P:protein ubiquitination"/>
    <property type="evidence" value="ECO:0007669"/>
    <property type="project" value="InterPro"/>
</dbReference>
<dbReference type="InterPro" id="IPR013083">
    <property type="entry name" value="Znf_RING/FYVE/PHD"/>
</dbReference>
<keyword evidence="5" id="KW-0677">Repeat</keyword>
<dbReference type="Proteomes" id="UP001195483">
    <property type="component" value="Unassembled WGS sequence"/>
</dbReference>
<evidence type="ECO:0000256" key="4">
    <source>
        <dbReference type="ARBA" id="ARBA00022723"/>
    </source>
</evidence>
<evidence type="ECO:0000313" key="13">
    <source>
        <dbReference type="EMBL" id="KAK3612010.1"/>
    </source>
</evidence>
<dbReference type="CDD" id="cd20336">
    <property type="entry name" value="Rcat_RBR"/>
    <property type="match status" value="1"/>
</dbReference>
<dbReference type="SUPFAM" id="SSF57850">
    <property type="entry name" value="RING/U-box"/>
    <property type="match status" value="3"/>
</dbReference>
<feature type="domain" description="RING-type" evidence="12">
    <location>
        <begin position="532"/>
        <end position="746"/>
    </location>
</feature>
<dbReference type="AlphaFoldDB" id="A0AAE0TLB5"/>
<feature type="region of interest" description="Disordered" evidence="10">
    <location>
        <begin position="205"/>
        <end position="225"/>
    </location>
</feature>
<evidence type="ECO:0000259" key="12">
    <source>
        <dbReference type="PROSITE" id="PS51873"/>
    </source>
</evidence>
<dbReference type="InterPro" id="IPR002867">
    <property type="entry name" value="IBR_dom"/>
</dbReference>
<reference evidence="13" key="2">
    <citation type="journal article" date="2021" name="Genome Biol. Evol.">
        <title>Developing a high-quality reference genome for a parasitic bivalve with doubly uniparental inheritance (Bivalvia: Unionida).</title>
        <authorList>
            <person name="Smith C.H."/>
        </authorList>
    </citation>
    <scope>NUCLEOTIDE SEQUENCE</scope>
    <source>
        <strain evidence="13">CHS0354</strain>
        <tissue evidence="13">Mantle</tissue>
    </source>
</reference>
<organism evidence="13 14">
    <name type="scientific">Potamilus streckersoni</name>
    <dbReference type="NCBI Taxonomy" id="2493646"/>
    <lineage>
        <taxon>Eukaryota</taxon>
        <taxon>Metazoa</taxon>
        <taxon>Spiralia</taxon>
        <taxon>Lophotrochozoa</taxon>
        <taxon>Mollusca</taxon>
        <taxon>Bivalvia</taxon>
        <taxon>Autobranchia</taxon>
        <taxon>Heteroconchia</taxon>
        <taxon>Palaeoheterodonta</taxon>
        <taxon>Unionida</taxon>
        <taxon>Unionoidea</taxon>
        <taxon>Unionidae</taxon>
        <taxon>Ambleminae</taxon>
        <taxon>Lampsilini</taxon>
        <taxon>Potamilus</taxon>
    </lineage>
</organism>
<evidence type="ECO:0000259" key="11">
    <source>
        <dbReference type="PROSITE" id="PS50089"/>
    </source>
</evidence>
<dbReference type="PANTHER" id="PTHR11685">
    <property type="entry name" value="RBR FAMILY RING FINGER AND IBR DOMAIN-CONTAINING"/>
    <property type="match status" value="1"/>
</dbReference>
<dbReference type="GO" id="GO:0008270">
    <property type="term" value="F:zinc ion binding"/>
    <property type="evidence" value="ECO:0007669"/>
    <property type="project" value="UniProtKB-KW"/>
</dbReference>
<keyword evidence="4" id="KW-0479">Metal-binding</keyword>
<reference evidence="13" key="3">
    <citation type="submission" date="2023-05" db="EMBL/GenBank/DDBJ databases">
        <authorList>
            <person name="Smith C.H."/>
        </authorList>
    </citation>
    <scope>NUCLEOTIDE SEQUENCE</scope>
    <source>
        <strain evidence="13">CHS0354</strain>
        <tissue evidence="13">Mantle</tissue>
    </source>
</reference>
<evidence type="ECO:0000256" key="7">
    <source>
        <dbReference type="ARBA" id="ARBA00022786"/>
    </source>
</evidence>
<proteinExistence type="predicted"/>
<protein>
    <recommendedName>
        <fullName evidence="2">RBR-type E3 ubiquitin transferase</fullName>
        <ecNumber evidence="2">2.3.2.31</ecNumber>
    </recommendedName>
</protein>
<dbReference type="InterPro" id="IPR044066">
    <property type="entry name" value="TRIAD_supradom"/>
</dbReference>
<sequence length="928" mass="107071">MVLKIGKRGIHSGNSLKGPTSSYLRRYRREAMLTRSSIRRPNESSDSDQVLGDLYIEENDVAYSLNKKGRWSLPRLIKESISRGEYDDCTFGVQLVEYHKIKKRSNCVGLYSTIGPVKQLKEKRGRRKKSGYVLAASILNARPAGFGRRRKKSRHNRHQQVGGAEEDTDGKNVEQQKPITLYEVFYPSPITSSICHNAKYIRPYSFPTDGQSKRRRAHRGRKRGLSEIVKHELDMMYDSEEDFDVNDEDIRDDLEEGNSSFHHGSTDLSLDDLLSHALRTSDRFDQNFKREGYLSVQESAYQWNAEKQNIVYIERKNRKDIKSNSKNVTGKKNYKAETNVIDPTITEPVHIILSTEEISYHSLREKFDDKVIFCECIPRKFILDITETLRRSSLFKTGKFHILACLVFSHDVNNEINNELEHVYRVHLNMKMTTCLRSLKIETLFDYMESTVDELVQRTVFFMETLPEETFMPRTFPIVGKALTNFQNLKDCSKWDCGSYLPDDCLFYNNVFRINKDDVSPELEGYELVGPDEVMCYICYEELGGSVRSTALLKCGHMFCDSCWREHLLTSIKEGSRKMVCPEYECEKEVDVGTMMSLINLEDLLKFQKRCHDYHVEEGLAAKWCPNARCGRVLQTTLKGPVIVHCECGLALCFVCLQEAHWPAPCERASTYRDKLRKSGDESIIPVEVIKDVEVRGKNCPFCKRFFEKNGGCPHMVCPCGQAFCWGCLKSWEGNLHNGGDCFKYGYSSTAYTTLVNIQPEDILMHRKRHKWYKLALQQRTQRHPLKTKMMKSALPGLSQKLKYYFIKKCPVGECEKLRNYVVKGARISSDAEKIPHLLKNLIDLYMEVHHLVEYTAVLLESEELVNYRAPVNSIILRMDALTNFIFSLFENNPDGDPRQILTKALNLHEQCRKCIGALVRVVVSIRS</sequence>
<reference evidence="13" key="1">
    <citation type="journal article" date="2021" name="Genome Biol. Evol.">
        <title>A High-Quality Reference Genome for a Parasitic Bivalve with Doubly Uniparental Inheritance (Bivalvia: Unionida).</title>
        <authorList>
            <person name="Smith C.H."/>
        </authorList>
    </citation>
    <scope>NUCLEOTIDE SEQUENCE</scope>
    <source>
        <strain evidence="13">CHS0354</strain>
    </source>
</reference>
<dbReference type="PROSITE" id="PS51873">
    <property type="entry name" value="TRIAD"/>
    <property type="match status" value="1"/>
</dbReference>
<dbReference type="GO" id="GO:0061630">
    <property type="term" value="F:ubiquitin protein ligase activity"/>
    <property type="evidence" value="ECO:0007669"/>
    <property type="project" value="UniProtKB-EC"/>
</dbReference>
<dbReference type="InterPro" id="IPR001841">
    <property type="entry name" value="Znf_RING"/>
</dbReference>
<feature type="region of interest" description="Disordered" evidence="10">
    <location>
        <begin position="145"/>
        <end position="173"/>
    </location>
</feature>
<dbReference type="SMART" id="SM00647">
    <property type="entry name" value="IBR"/>
    <property type="match status" value="2"/>
</dbReference>
<dbReference type="EC" id="2.3.2.31" evidence="2"/>
<dbReference type="Gene3D" id="1.20.120.1750">
    <property type="match status" value="1"/>
</dbReference>
<feature type="domain" description="RING-type" evidence="11">
    <location>
        <begin position="536"/>
        <end position="582"/>
    </location>
</feature>
<comment type="caution">
    <text evidence="13">The sequence shown here is derived from an EMBL/GenBank/DDBJ whole genome shotgun (WGS) entry which is preliminary data.</text>
</comment>
<accession>A0AAE0TLB5</accession>
<evidence type="ECO:0000256" key="6">
    <source>
        <dbReference type="ARBA" id="ARBA00022771"/>
    </source>
</evidence>
<keyword evidence="14" id="KW-1185">Reference proteome</keyword>
<gene>
    <name evidence="13" type="ORF">CHS0354_021685</name>
</gene>
<evidence type="ECO:0000256" key="8">
    <source>
        <dbReference type="ARBA" id="ARBA00022833"/>
    </source>
</evidence>
<evidence type="ECO:0000256" key="9">
    <source>
        <dbReference type="PROSITE-ProRule" id="PRU00175"/>
    </source>
</evidence>
<evidence type="ECO:0000256" key="10">
    <source>
        <dbReference type="SAM" id="MobiDB-lite"/>
    </source>
</evidence>
<keyword evidence="3" id="KW-0808">Transferase</keyword>
<evidence type="ECO:0000256" key="1">
    <source>
        <dbReference type="ARBA" id="ARBA00001798"/>
    </source>
</evidence>
<dbReference type="Gene3D" id="3.30.40.10">
    <property type="entry name" value="Zinc/RING finger domain, C3HC4 (zinc finger)"/>
    <property type="match status" value="1"/>
</dbReference>
<evidence type="ECO:0000256" key="3">
    <source>
        <dbReference type="ARBA" id="ARBA00022679"/>
    </source>
</evidence>
<dbReference type="Pfam" id="PF22191">
    <property type="entry name" value="IBR_1"/>
    <property type="match status" value="1"/>
</dbReference>
<keyword evidence="8" id="KW-0862">Zinc</keyword>
<evidence type="ECO:0000256" key="5">
    <source>
        <dbReference type="ARBA" id="ARBA00022737"/>
    </source>
</evidence>
<dbReference type="PROSITE" id="PS50089">
    <property type="entry name" value="ZF_RING_2"/>
    <property type="match status" value="1"/>
</dbReference>
<dbReference type="Pfam" id="PF00097">
    <property type="entry name" value="zf-C3HC4"/>
    <property type="match status" value="1"/>
</dbReference>
<dbReference type="InterPro" id="IPR031127">
    <property type="entry name" value="E3_UB_ligase_RBR"/>
</dbReference>
<feature type="compositionally biased region" description="Basic residues" evidence="10">
    <location>
        <begin position="213"/>
        <end position="223"/>
    </location>
</feature>
<comment type="catalytic activity">
    <reaction evidence="1">
        <text>[E2 ubiquitin-conjugating enzyme]-S-ubiquitinyl-L-cysteine + [acceptor protein]-L-lysine = [E2 ubiquitin-conjugating enzyme]-L-cysteine + [acceptor protein]-N(6)-ubiquitinyl-L-lysine.</text>
        <dbReference type="EC" id="2.3.2.31"/>
    </reaction>
</comment>
<feature type="compositionally biased region" description="Basic residues" evidence="10">
    <location>
        <begin position="147"/>
        <end position="158"/>
    </location>
</feature>
<dbReference type="EMBL" id="JAEAOA010001325">
    <property type="protein sequence ID" value="KAK3612010.1"/>
    <property type="molecule type" value="Genomic_DNA"/>
</dbReference>
<dbReference type="InterPro" id="IPR018957">
    <property type="entry name" value="Znf_C3HC4_RING-type"/>
</dbReference>
<name>A0AAE0TLB5_9BIVA</name>
<keyword evidence="6 9" id="KW-0863">Zinc-finger</keyword>
<keyword evidence="7" id="KW-0833">Ubl conjugation pathway</keyword>
<evidence type="ECO:0000256" key="2">
    <source>
        <dbReference type="ARBA" id="ARBA00012251"/>
    </source>
</evidence>